<protein>
    <submittedName>
        <fullName evidence="1">Uncharacterized protein</fullName>
    </submittedName>
</protein>
<gene>
    <name evidence="1" type="ORF">PXEA_LOCUS24415</name>
</gene>
<dbReference type="EMBL" id="CAAALY010117455">
    <property type="protein sequence ID" value="VEL30975.1"/>
    <property type="molecule type" value="Genomic_DNA"/>
</dbReference>
<keyword evidence="2" id="KW-1185">Reference proteome</keyword>
<sequence>MNLAISREGVGESGWVIQCQLRIYLWLGMIKDFRTYKSGLPEGFDVDCFKKNRPPDELLYRGERGPISLVKSAGTEFNFSLYLVLFFVSP</sequence>
<dbReference type="OrthoDB" id="10059618at2759"/>
<name>A0A448X8S7_9PLAT</name>
<accession>A0A448X8S7</accession>
<reference evidence="1" key="1">
    <citation type="submission" date="2018-11" db="EMBL/GenBank/DDBJ databases">
        <authorList>
            <consortium name="Pathogen Informatics"/>
        </authorList>
    </citation>
    <scope>NUCLEOTIDE SEQUENCE</scope>
</reference>
<dbReference type="AlphaFoldDB" id="A0A448X8S7"/>
<evidence type="ECO:0000313" key="1">
    <source>
        <dbReference type="EMBL" id="VEL30975.1"/>
    </source>
</evidence>
<evidence type="ECO:0000313" key="2">
    <source>
        <dbReference type="Proteomes" id="UP000784294"/>
    </source>
</evidence>
<dbReference type="Proteomes" id="UP000784294">
    <property type="component" value="Unassembled WGS sequence"/>
</dbReference>
<proteinExistence type="predicted"/>
<comment type="caution">
    <text evidence="1">The sequence shown here is derived from an EMBL/GenBank/DDBJ whole genome shotgun (WGS) entry which is preliminary data.</text>
</comment>
<organism evidence="1 2">
    <name type="scientific">Protopolystoma xenopodis</name>
    <dbReference type="NCBI Taxonomy" id="117903"/>
    <lineage>
        <taxon>Eukaryota</taxon>
        <taxon>Metazoa</taxon>
        <taxon>Spiralia</taxon>
        <taxon>Lophotrochozoa</taxon>
        <taxon>Platyhelminthes</taxon>
        <taxon>Monogenea</taxon>
        <taxon>Polyopisthocotylea</taxon>
        <taxon>Polystomatidea</taxon>
        <taxon>Polystomatidae</taxon>
        <taxon>Protopolystoma</taxon>
    </lineage>
</organism>